<gene>
    <name evidence="2" type="ORF">C1H46_031412</name>
</gene>
<comment type="caution">
    <text evidence="2">The sequence shown here is derived from an EMBL/GenBank/DDBJ whole genome shotgun (WGS) entry which is preliminary data.</text>
</comment>
<name>A0A540L967_MALBA</name>
<evidence type="ECO:0000313" key="3">
    <source>
        <dbReference type="Proteomes" id="UP000315295"/>
    </source>
</evidence>
<dbReference type="Proteomes" id="UP000315295">
    <property type="component" value="Unassembled WGS sequence"/>
</dbReference>
<evidence type="ECO:0000256" key="1">
    <source>
        <dbReference type="SAM" id="MobiDB-lite"/>
    </source>
</evidence>
<dbReference type="EMBL" id="VIEB01000696">
    <property type="protein sequence ID" value="TQD83036.1"/>
    <property type="molecule type" value="Genomic_DNA"/>
</dbReference>
<dbReference type="AlphaFoldDB" id="A0A540L967"/>
<evidence type="ECO:0000313" key="2">
    <source>
        <dbReference type="EMBL" id="TQD83036.1"/>
    </source>
</evidence>
<organism evidence="2 3">
    <name type="scientific">Malus baccata</name>
    <name type="common">Siberian crab apple</name>
    <name type="synonym">Pyrus baccata</name>
    <dbReference type="NCBI Taxonomy" id="106549"/>
    <lineage>
        <taxon>Eukaryota</taxon>
        <taxon>Viridiplantae</taxon>
        <taxon>Streptophyta</taxon>
        <taxon>Embryophyta</taxon>
        <taxon>Tracheophyta</taxon>
        <taxon>Spermatophyta</taxon>
        <taxon>Magnoliopsida</taxon>
        <taxon>eudicotyledons</taxon>
        <taxon>Gunneridae</taxon>
        <taxon>Pentapetalae</taxon>
        <taxon>rosids</taxon>
        <taxon>fabids</taxon>
        <taxon>Rosales</taxon>
        <taxon>Rosaceae</taxon>
        <taxon>Amygdaloideae</taxon>
        <taxon>Maleae</taxon>
        <taxon>Malus</taxon>
    </lineage>
</organism>
<sequence length="97" mass="10255">MNLSGSLSQNCELQHPPRFDVISSLLLCWTTSPPPGSSLIPFPPLGSVSSAPSPGSEKKRAADYGGSVISSRMSVVPTSPLKSRFWFLSFTLAGGNM</sequence>
<protein>
    <submittedName>
        <fullName evidence="2">Uncharacterized protein</fullName>
    </submittedName>
</protein>
<reference evidence="2 3" key="1">
    <citation type="journal article" date="2019" name="G3 (Bethesda)">
        <title>Sequencing of a Wild Apple (Malus baccata) Genome Unravels the Differences Between Cultivated and Wild Apple Species Regarding Disease Resistance and Cold Tolerance.</title>
        <authorList>
            <person name="Chen X."/>
        </authorList>
    </citation>
    <scope>NUCLEOTIDE SEQUENCE [LARGE SCALE GENOMIC DNA]</scope>
    <source>
        <strain evidence="3">cv. Shandingzi</strain>
        <tissue evidence="2">Leaves</tissue>
    </source>
</reference>
<accession>A0A540L967</accession>
<feature type="region of interest" description="Disordered" evidence="1">
    <location>
        <begin position="40"/>
        <end position="61"/>
    </location>
</feature>
<proteinExistence type="predicted"/>
<keyword evidence="3" id="KW-1185">Reference proteome</keyword>